<dbReference type="Proteomes" id="UP000054359">
    <property type="component" value="Unassembled WGS sequence"/>
</dbReference>
<reference evidence="3 4" key="1">
    <citation type="submission" date="2013-11" db="EMBL/GenBank/DDBJ databases">
        <title>Genome sequencing of Stegodyphus mimosarum.</title>
        <authorList>
            <person name="Bechsgaard J."/>
        </authorList>
    </citation>
    <scope>NUCLEOTIDE SEQUENCE [LARGE SCALE GENOMIC DNA]</scope>
</reference>
<dbReference type="Gene3D" id="3.30.760.10">
    <property type="entry name" value="RNA Cap, Translation Initiation Factor Eif4e"/>
    <property type="match status" value="1"/>
</dbReference>
<gene>
    <name evidence="3" type="ORF">X975_19151</name>
</gene>
<evidence type="ECO:0000256" key="1">
    <source>
        <dbReference type="ARBA" id="ARBA00010568"/>
    </source>
</evidence>
<feature type="region of interest" description="Disordered" evidence="2">
    <location>
        <begin position="1"/>
        <end position="63"/>
    </location>
</feature>
<feature type="non-terminal residue" evidence="3">
    <location>
        <position position="252"/>
    </location>
</feature>
<evidence type="ECO:0000313" key="3">
    <source>
        <dbReference type="EMBL" id="KFM57957.1"/>
    </source>
</evidence>
<dbReference type="EMBL" id="KK112549">
    <property type="protein sequence ID" value="KFM57957.1"/>
    <property type="molecule type" value="Genomic_DNA"/>
</dbReference>
<dbReference type="InterPro" id="IPR015034">
    <property type="entry name" value="Bles03"/>
</dbReference>
<accession>A0A087SYL8</accession>
<name>A0A087SYL8_STEMI</name>
<dbReference type="PANTHER" id="PTHR31977:SF1">
    <property type="entry name" value="UPF0696 PROTEIN C11ORF68"/>
    <property type="match status" value="1"/>
</dbReference>
<feature type="compositionally biased region" description="Basic and acidic residues" evidence="2">
    <location>
        <begin position="41"/>
        <end position="63"/>
    </location>
</feature>
<proteinExistence type="inferred from homology"/>
<organism evidence="3 4">
    <name type="scientific">Stegodyphus mimosarum</name>
    <name type="common">African social velvet spider</name>
    <dbReference type="NCBI Taxonomy" id="407821"/>
    <lineage>
        <taxon>Eukaryota</taxon>
        <taxon>Metazoa</taxon>
        <taxon>Ecdysozoa</taxon>
        <taxon>Arthropoda</taxon>
        <taxon>Chelicerata</taxon>
        <taxon>Arachnida</taxon>
        <taxon>Araneae</taxon>
        <taxon>Araneomorphae</taxon>
        <taxon>Entelegynae</taxon>
        <taxon>Eresoidea</taxon>
        <taxon>Eresidae</taxon>
        <taxon>Stegodyphus</taxon>
    </lineage>
</organism>
<dbReference type="OrthoDB" id="6422308at2759"/>
<dbReference type="SUPFAM" id="SSF55418">
    <property type="entry name" value="eIF4e-like"/>
    <property type="match status" value="1"/>
</dbReference>
<evidence type="ECO:0000313" key="4">
    <source>
        <dbReference type="Proteomes" id="UP000054359"/>
    </source>
</evidence>
<dbReference type="OMA" id="KYMHTVN"/>
<dbReference type="InterPro" id="IPR023398">
    <property type="entry name" value="TIF_eIF4e-like"/>
</dbReference>
<keyword evidence="4" id="KW-1185">Reference proteome</keyword>
<comment type="similarity">
    <text evidence="1">Belongs to the UPF0696 family.</text>
</comment>
<dbReference type="PANTHER" id="PTHR31977">
    <property type="entry name" value="UPF0696 PROTEIN C11ORF68"/>
    <property type="match status" value="1"/>
</dbReference>
<feature type="compositionally biased region" description="Basic and acidic residues" evidence="2">
    <location>
        <begin position="11"/>
        <end position="24"/>
    </location>
</feature>
<sequence length="252" mass="29020">MIIQVTTEAMEGTRRKEEKERLPFKDMNSFLDSLDQSSSDEDVKNEMKGAMEGSSKTEEREPLSFKEMTMFLDSLEHSCSDEEGTDSDTSESSSCSSECDTELPSTVTDREYIFYPKGSEAIDKHDVKSGKWMLFSYNNLEQQDWCWLVLQLLIKNGILSRLKASTAMNSERSVICCYTTDSSDKVLAKKAADAIRECITYNCIMYYKTNEDSVAGVYRKEGHTNISKYMHTVNSHFYEKDEYNRWKQVFFG</sequence>
<evidence type="ECO:0000256" key="2">
    <source>
        <dbReference type="SAM" id="MobiDB-lite"/>
    </source>
</evidence>
<feature type="region of interest" description="Disordered" evidence="2">
    <location>
        <begin position="78"/>
        <end position="102"/>
    </location>
</feature>
<protein>
    <submittedName>
        <fullName evidence="3">Uncharacterized protein</fullName>
    </submittedName>
</protein>
<dbReference type="AlphaFoldDB" id="A0A087SYL8"/>